<dbReference type="GO" id="GO:0017061">
    <property type="term" value="F:S-methyl-5-thioadenosine phosphorylase activity"/>
    <property type="evidence" value="ECO:0007669"/>
    <property type="project" value="UniProtKB-EC"/>
</dbReference>
<sequence length="225" mass="26159">MKELNFNGYRFLQVHQNPKILVSIKGDNHFCSLGSLAKEGFLKDKFQINSYHDFNQTHGVDIYGLNYHEVEADGFIAAEKNSAYGIKTADCLPIIFWGENNELSGLHCGWRGVAHGIIDRLLTSQHGKKMGYAYFGPSISKNFFEVKDDLIEEYLENSFDITPFINTIDTKKYFDLRAFCREQIASYGLKVLELKDHCSYQNEELFFSWRRDKEKSLRNICFAWF</sequence>
<comment type="catalytic activity">
    <reaction evidence="9">
        <text>S-methyl-5'-thioadenosine + phosphate = 5-(methylsulfanyl)-alpha-D-ribose 1-phosphate + adenine</text>
        <dbReference type="Rhea" id="RHEA:11852"/>
        <dbReference type="ChEBI" id="CHEBI:16708"/>
        <dbReference type="ChEBI" id="CHEBI:17509"/>
        <dbReference type="ChEBI" id="CHEBI:43474"/>
        <dbReference type="ChEBI" id="CHEBI:58533"/>
        <dbReference type="EC" id="2.4.2.28"/>
    </reaction>
    <physiologicalReaction direction="left-to-right" evidence="9">
        <dbReference type="Rhea" id="RHEA:11853"/>
    </physiologicalReaction>
</comment>
<comment type="catalytic activity">
    <reaction evidence="8">
        <text>adenosine + phosphate = alpha-D-ribose 1-phosphate + adenine</text>
        <dbReference type="Rhea" id="RHEA:27642"/>
        <dbReference type="ChEBI" id="CHEBI:16335"/>
        <dbReference type="ChEBI" id="CHEBI:16708"/>
        <dbReference type="ChEBI" id="CHEBI:43474"/>
        <dbReference type="ChEBI" id="CHEBI:57720"/>
        <dbReference type="EC" id="2.4.2.1"/>
    </reaction>
    <physiologicalReaction direction="left-to-right" evidence="8">
        <dbReference type="Rhea" id="RHEA:27643"/>
    </physiologicalReaction>
</comment>
<dbReference type="InterPro" id="IPR003730">
    <property type="entry name" value="Cu_polyphenol_OxRdtase"/>
</dbReference>
<proteinExistence type="inferred from homology"/>
<protein>
    <submittedName>
        <fullName evidence="10">Polyphenol oxidase family protein</fullName>
    </submittedName>
</protein>
<evidence type="ECO:0000256" key="9">
    <source>
        <dbReference type="ARBA" id="ARBA00049893"/>
    </source>
</evidence>
<evidence type="ECO:0000256" key="7">
    <source>
        <dbReference type="ARBA" id="ARBA00047989"/>
    </source>
</evidence>
<reference evidence="10" key="1">
    <citation type="submission" date="2020-10" db="EMBL/GenBank/DDBJ databases">
        <title>Microbiome of the Black Sea water column analyzed by genome centric metagenomics.</title>
        <authorList>
            <person name="Cabello-Yeves P.J."/>
            <person name="Callieri C."/>
            <person name="Picazo A."/>
            <person name="Mehrshad M."/>
            <person name="Haro-Moreno J.M."/>
            <person name="Roda-Garcia J."/>
            <person name="Dzembekova N."/>
            <person name="Slabakova V."/>
            <person name="Slabakova N."/>
            <person name="Moncheva S."/>
            <person name="Rodriguez-Valera F."/>
        </authorList>
    </citation>
    <scope>NUCLEOTIDE SEQUENCE</scope>
    <source>
        <strain evidence="10">BS307-5m-G47</strain>
    </source>
</reference>
<evidence type="ECO:0000313" key="11">
    <source>
        <dbReference type="Proteomes" id="UP000704935"/>
    </source>
</evidence>
<dbReference type="Pfam" id="PF02578">
    <property type="entry name" value="Cu-oxidase_4"/>
    <property type="match status" value="1"/>
</dbReference>
<keyword evidence="3" id="KW-0808">Transferase</keyword>
<dbReference type="EMBL" id="JADHQA010000013">
    <property type="protein sequence ID" value="MBL6820246.1"/>
    <property type="molecule type" value="Genomic_DNA"/>
</dbReference>
<comment type="catalytic activity">
    <reaction evidence="7">
        <text>adenosine + H2O + H(+) = inosine + NH4(+)</text>
        <dbReference type="Rhea" id="RHEA:24408"/>
        <dbReference type="ChEBI" id="CHEBI:15377"/>
        <dbReference type="ChEBI" id="CHEBI:15378"/>
        <dbReference type="ChEBI" id="CHEBI:16335"/>
        <dbReference type="ChEBI" id="CHEBI:17596"/>
        <dbReference type="ChEBI" id="CHEBI:28938"/>
        <dbReference type="EC" id="3.5.4.4"/>
    </reaction>
    <physiologicalReaction direction="left-to-right" evidence="7">
        <dbReference type="Rhea" id="RHEA:24409"/>
    </physiologicalReaction>
</comment>
<comment type="catalytic activity">
    <reaction evidence="1">
        <text>inosine + phosphate = alpha-D-ribose 1-phosphate + hypoxanthine</text>
        <dbReference type="Rhea" id="RHEA:27646"/>
        <dbReference type="ChEBI" id="CHEBI:17368"/>
        <dbReference type="ChEBI" id="CHEBI:17596"/>
        <dbReference type="ChEBI" id="CHEBI:43474"/>
        <dbReference type="ChEBI" id="CHEBI:57720"/>
        <dbReference type="EC" id="2.4.2.1"/>
    </reaction>
    <physiologicalReaction direction="left-to-right" evidence="1">
        <dbReference type="Rhea" id="RHEA:27647"/>
    </physiologicalReaction>
</comment>
<evidence type="ECO:0000256" key="2">
    <source>
        <dbReference type="ARBA" id="ARBA00007353"/>
    </source>
</evidence>
<dbReference type="InterPro" id="IPR011324">
    <property type="entry name" value="Cytotoxic_necrot_fac-like_cat"/>
</dbReference>
<comment type="caution">
    <text evidence="10">The sequence shown here is derived from an EMBL/GenBank/DDBJ whole genome shotgun (WGS) entry which is preliminary data.</text>
</comment>
<dbReference type="AlphaFoldDB" id="A0A937I8R4"/>
<evidence type="ECO:0000256" key="6">
    <source>
        <dbReference type="ARBA" id="ARBA00022833"/>
    </source>
</evidence>
<comment type="similarity">
    <text evidence="2">Belongs to the purine nucleoside phosphorylase YfiH/LACC1 family.</text>
</comment>
<dbReference type="SUPFAM" id="SSF64438">
    <property type="entry name" value="CNF1/YfiH-like putative cysteine hydrolases"/>
    <property type="match status" value="1"/>
</dbReference>
<accession>A0A937I8R4</accession>
<evidence type="ECO:0000256" key="3">
    <source>
        <dbReference type="ARBA" id="ARBA00022679"/>
    </source>
</evidence>
<name>A0A937I8R4_9GAMM</name>
<evidence type="ECO:0000256" key="1">
    <source>
        <dbReference type="ARBA" id="ARBA00000553"/>
    </source>
</evidence>
<gene>
    <name evidence="10" type="ORF">ISQ61_03235</name>
</gene>
<keyword evidence="4" id="KW-0479">Metal-binding</keyword>
<evidence type="ECO:0000256" key="8">
    <source>
        <dbReference type="ARBA" id="ARBA00048968"/>
    </source>
</evidence>
<evidence type="ECO:0000313" key="10">
    <source>
        <dbReference type="EMBL" id="MBL6820246.1"/>
    </source>
</evidence>
<keyword evidence="5" id="KW-0378">Hydrolase</keyword>
<evidence type="ECO:0000256" key="4">
    <source>
        <dbReference type="ARBA" id="ARBA00022723"/>
    </source>
</evidence>
<dbReference type="Proteomes" id="UP000704935">
    <property type="component" value="Unassembled WGS sequence"/>
</dbReference>
<evidence type="ECO:0000256" key="5">
    <source>
        <dbReference type="ARBA" id="ARBA00022801"/>
    </source>
</evidence>
<dbReference type="GO" id="GO:0005507">
    <property type="term" value="F:copper ion binding"/>
    <property type="evidence" value="ECO:0007669"/>
    <property type="project" value="TreeGrafter"/>
</dbReference>
<dbReference type="PANTHER" id="PTHR30616">
    <property type="entry name" value="UNCHARACTERIZED PROTEIN YFIH"/>
    <property type="match status" value="1"/>
</dbReference>
<dbReference type="InterPro" id="IPR038371">
    <property type="entry name" value="Cu_polyphenol_OxRdtase_sf"/>
</dbReference>
<dbReference type="CDD" id="cd16833">
    <property type="entry name" value="YfiH"/>
    <property type="match status" value="1"/>
</dbReference>
<keyword evidence="6" id="KW-0862">Zinc</keyword>
<dbReference type="PANTHER" id="PTHR30616:SF2">
    <property type="entry name" value="PURINE NUCLEOSIDE PHOSPHORYLASE LACC1"/>
    <property type="match status" value="1"/>
</dbReference>
<organism evidence="10 11">
    <name type="scientific">SAR86 cluster bacterium</name>
    <dbReference type="NCBI Taxonomy" id="2030880"/>
    <lineage>
        <taxon>Bacteria</taxon>
        <taxon>Pseudomonadati</taxon>
        <taxon>Pseudomonadota</taxon>
        <taxon>Gammaproteobacteria</taxon>
        <taxon>SAR86 cluster</taxon>
    </lineage>
</organism>
<dbReference type="GO" id="GO:0016787">
    <property type="term" value="F:hydrolase activity"/>
    <property type="evidence" value="ECO:0007669"/>
    <property type="project" value="UniProtKB-KW"/>
</dbReference>
<dbReference type="Gene3D" id="3.60.140.10">
    <property type="entry name" value="CNF1/YfiH-like putative cysteine hydrolases"/>
    <property type="match status" value="1"/>
</dbReference>